<comment type="caution">
    <text evidence="3">The sequence shown here is derived from an EMBL/GenBank/DDBJ whole genome shotgun (WGS) entry which is preliminary data.</text>
</comment>
<proteinExistence type="predicted"/>
<feature type="non-terminal residue" evidence="3">
    <location>
        <position position="857"/>
    </location>
</feature>
<keyword evidence="4" id="KW-1185">Reference proteome</keyword>
<feature type="region of interest" description="Disordered" evidence="2">
    <location>
        <begin position="38"/>
        <end position="62"/>
    </location>
</feature>
<evidence type="ECO:0000256" key="2">
    <source>
        <dbReference type="SAM" id="MobiDB-lite"/>
    </source>
</evidence>
<feature type="coiled-coil region" evidence="1">
    <location>
        <begin position="351"/>
        <end position="382"/>
    </location>
</feature>
<feature type="compositionally biased region" description="Acidic residues" evidence="2">
    <location>
        <begin position="116"/>
        <end position="125"/>
    </location>
</feature>
<dbReference type="OrthoDB" id="2162143at2759"/>
<feature type="region of interest" description="Disordered" evidence="2">
    <location>
        <begin position="116"/>
        <end position="154"/>
    </location>
</feature>
<evidence type="ECO:0000256" key="1">
    <source>
        <dbReference type="SAM" id="Coils"/>
    </source>
</evidence>
<reference evidence="3 4" key="1">
    <citation type="submission" date="2017-03" db="EMBL/GenBank/DDBJ databases">
        <title>Genome Survey of Euroglyphus maynei.</title>
        <authorList>
            <person name="Arlian L.G."/>
            <person name="Morgan M.S."/>
            <person name="Rider S.D."/>
        </authorList>
    </citation>
    <scope>NUCLEOTIDE SEQUENCE [LARGE SCALE GENOMIC DNA]</scope>
    <source>
        <strain evidence="3">Arlian Lab</strain>
        <tissue evidence="3">Whole body</tissue>
    </source>
</reference>
<evidence type="ECO:0000313" key="3">
    <source>
        <dbReference type="EMBL" id="OTF78089.1"/>
    </source>
</evidence>
<dbReference type="Proteomes" id="UP000194236">
    <property type="component" value="Unassembled WGS sequence"/>
</dbReference>
<name>A0A1Y3BB44_EURMA</name>
<evidence type="ECO:0000313" key="4">
    <source>
        <dbReference type="Proteomes" id="UP000194236"/>
    </source>
</evidence>
<feature type="compositionally biased region" description="Basic residues" evidence="2">
    <location>
        <begin position="131"/>
        <end position="153"/>
    </location>
</feature>
<protein>
    <submittedName>
        <fullName evidence="3">Uncharacterized protein</fullName>
    </submittedName>
</protein>
<keyword evidence="1" id="KW-0175">Coiled coil</keyword>
<dbReference type="AlphaFoldDB" id="A0A1Y3BB44"/>
<organism evidence="3 4">
    <name type="scientific">Euroglyphus maynei</name>
    <name type="common">Mayne's house dust mite</name>
    <dbReference type="NCBI Taxonomy" id="6958"/>
    <lineage>
        <taxon>Eukaryota</taxon>
        <taxon>Metazoa</taxon>
        <taxon>Ecdysozoa</taxon>
        <taxon>Arthropoda</taxon>
        <taxon>Chelicerata</taxon>
        <taxon>Arachnida</taxon>
        <taxon>Acari</taxon>
        <taxon>Acariformes</taxon>
        <taxon>Sarcoptiformes</taxon>
        <taxon>Astigmata</taxon>
        <taxon>Psoroptidia</taxon>
        <taxon>Analgoidea</taxon>
        <taxon>Pyroglyphidae</taxon>
        <taxon>Pyroglyphinae</taxon>
        <taxon>Euroglyphus</taxon>
    </lineage>
</organism>
<accession>A0A1Y3BB44</accession>
<feature type="compositionally biased region" description="Low complexity" evidence="2">
    <location>
        <begin position="53"/>
        <end position="62"/>
    </location>
</feature>
<sequence length="857" mass="101293">MDESFKDHSQLNEKYRKNVRNKILKRIYDKNILDPFENEENKNDEHNNQTAASPSLISDDSSSIDQKIRNRLSNDWQKTLERVLNYSDGYLHNKLEISRKDAIRFFINTIWKDDCEDSDDNNPEDSNEKLKSKRKGKHNKQQRNEHRSKKSTIHRAVQPVDDPDKVLIVRRARIPWSNHDQQHKKIDINQILTFEFERAIIEEEDDDDDEIEKLEHFIGRRAVIRLINEKIELNQFFHRNIFDRFQERFVFHEPHESLFQTSMLSRNNDMARKSNWSRMMARSLILILNVSDKNDSKLCLNNKSFILSIGSIKLDLWKHPTMDTVDRNVKKLMLAFIKYEKSISSHSNRTLDTVKQQIDSIVNKLENNNEELTDNEIKMDLDLLRRLLEKHDKLIADRRRSLINLLQQWSLFQNNLERFPDSDELHEIDLRLDEIETIDQEMESKQLKELIAKRTKIQQMIVNVTKVNDVQLDIESIFLCDGRLPGEPKFRPIELILPKNFSTSSFSSSLSYCIEILLDNKIMATFQNLHLNQRTFHAYSDQNYRSFPVSICLDPVYSTSLIMTKGEEGFISTKLPKICIKEKNIANKTIKSIAEIHIKSLPAPRMNSRQRSIRIEETFQCSYDETPGKKKPKISVEGSLEFQMFWSSLPETNIDQDLFDMYDAEKRQIKQITDLKQIEQWIHDIRYQMDFADFTKDDQLDYHRQIELMQILLRQKYHHELSALYEGKKLKLNKLTITDDGGEDHSHQSSEDGSFCTMEEIEQNKRFQMMIQRSQGQVDHRHQRFLPLTNTDVLFINDNQSINKLEKSSTNKLLEFVRLSSKQQSDRILEDGDQNEDSVVICHEWCSGIDDQSRFNS</sequence>
<gene>
    <name evidence="3" type="ORF">BLA29_001672</name>
</gene>
<dbReference type="EMBL" id="MUJZ01029557">
    <property type="protein sequence ID" value="OTF78089.1"/>
    <property type="molecule type" value="Genomic_DNA"/>
</dbReference>